<dbReference type="InterPro" id="IPR006175">
    <property type="entry name" value="YjgF/YER057c/UK114"/>
</dbReference>
<dbReference type="RefSeq" id="WP_074646350.1">
    <property type="nucleotide sequence ID" value="NZ_FNBL01000011.1"/>
</dbReference>
<dbReference type="EMBL" id="FNBL01000011">
    <property type="protein sequence ID" value="SDG06845.1"/>
    <property type="molecule type" value="Genomic_DNA"/>
</dbReference>
<dbReference type="PANTHER" id="PTHR43857">
    <property type="entry name" value="BLR7761 PROTEIN"/>
    <property type="match status" value="1"/>
</dbReference>
<dbReference type="AlphaFoldDB" id="A0A1G7R866"/>
<proteinExistence type="predicted"/>
<dbReference type="CDD" id="cd00448">
    <property type="entry name" value="YjgF_YER057c_UK114_family"/>
    <property type="match status" value="1"/>
</dbReference>
<organism evidence="1 2">
    <name type="scientific">Celeribacter baekdonensis</name>
    <dbReference type="NCBI Taxonomy" id="875171"/>
    <lineage>
        <taxon>Bacteria</taxon>
        <taxon>Pseudomonadati</taxon>
        <taxon>Pseudomonadota</taxon>
        <taxon>Alphaproteobacteria</taxon>
        <taxon>Rhodobacterales</taxon>
        <taxon>Roseobacteraceae</taxon>
        <taxon>Celeribacter</taxon>
    </lineage>
</organism>
<evidence type="ECO:0000313" key="1">
    <source>
        <dbReference type="EMBL" id="SDG06845.1"/>
    </source>
</evidence>
<protein>
    <submittedName>
        <fullName evidence="1">Enamine deaminase RidA, house cleaning of reactive enamine intermediates, YjgF/YER057c/UK114 family</fullName>
    </submittedName>
</protein>
<dbReference type="OrthoDB" id="9803101at2"/>
<evidence type="ECO:0000313" key="2">
    <source>
        <dbReference type="Proteomes" id="UP000182284"/>
    </source>
</evidence>
<dbReference type="SUPFAM" id="SSF55298">
    <property type="entry name" value="YjgF-like"/>
    <property type="match status" value="1"/>
</dbReference>
<gene>
    <name evidence="1" type="ORF">SAMN04488117_11165</name>
</gene>
<accession>A0A1G7R866</accession>
<name>A0A1G7R866_9RHOB</name>
<dbReference type="InterPro" id="IPR035959">
    <property type="entry name" value="RutC-like_sf"/>
</dbReference>
<reference evidence="1 2" key="1">
    <citation type="submission" date="2016-10" db="EMBL/GenBank/DDBJ databases">
        <authorList>
            <person name="de Groot N.N."/>
        </authorList>
    </citation>
    <scope>NUCLEOTIDE SEQUENCE [LARGE SCALE GENOMIC DNA]</scope>
    <source>
        <strain evidence="1 2">DSM 27375</strain>
    </source>
</reference>
<dbReference type="Proteomes" id="UP000182284">
    <property type="component" value="Unassembled WGS sequence"/>
</dbReference>
<sequence>MTALTPHMFLQPDGWVPAKGYANGLLAEGRMVFTGGLIGWNAQQEWEHLDMLGQFRQTLENIVAVLEQAGAKPEHLVRLTWYITNKEEYLDNLRAFGAAYREVIGRHFPAMAVVQVVALMEDAAKIEIEATAVIPHDVTPHD</sequence>
<dbReference type="Pfam" id="PF01042">
    <property type="entry name" value="Ribonuc_L-PSP"/>
    <property type="match status" value="1"/>
</dbReference>
<dbReference type="Gene3D" id="3.30.1330.40">
    <property type="entry name" value="RutC-like"/>
    <property type="match status" value="1"/>
</dbReference>
<dbReference type="PANTHER" id="PTHR43857:SF1">
    <property type="entry name" value="YJGH FAMILY PROTEIN"/>
    <property type="match status" value="1"/>
</dbReference>